<dbReference type="AlphaFoldDB" id="A0A834SFH8"/>
<name>A0A834SFH8_9FABA</name>
<organism evidence="1 2">
    <name type="scientific">Senna tora</name>
    <dbReference type="NCBI Taxonomy" id="362788"/>
    <lineage>
        <taxon>Eukaryota</taxon>
        <taxon>Viridiplantae</taxon>
        <taxon>Streptophyta</taxon>
        <taxon>Embryophyta</taxon>
        <taxon>Tracheophyta</taxon>
        <taxon>Spermatophyta</taxon>
        <taxon>Magnoliopsida</taxon>
        <taxon>eudicotyledons</taxon>
        <taxon>Gunneridae</taxon>
        <taxon>Pentapetalae</taxon>
        <taxon>rosids</taxon>
        <taxon>fabids</taxon>
        <taxon>Fabales</taxon>
        <taxon>Fabaceae</taxon>
        <taxon>Caesalpinioideae</taxon>
        <taxon>Cassia clade</taxon>
        <taxon>Senna</taxon>
    </lineage>
</organism>
<evidence type="ECO:0000313" key="2">
    <source>
        <dbReference type="Proteomes" id="UP000634136"/>
    </source>
</evidence>
<sequence>MRGTYPIPTSAARPCTLIWSLASGLATQLSIQVHAKCSISSFLGSFGKFANENVSSNHFILKRWPLIFPVGAKTYSTIRRSTKTIQDFHRLRFSKSLSKQDSMLIGGYLMPDKSLKEVYLMYLPLLGRLDSSGRVSTYTTTQKYDTLRKYRLLDSLKEDQGRHQLTGSVSTNIISKKYTWRWIDVTGGTSGYLVSSTT</sequence>
<comment type="caution">
    <text evidence="1">The sequence shown here is derived from an EMBL/GenBank/DDBJ whole genome shotgun (WGS) entry which is preliminary data.</text>
</comment>
<keyword evidence="2" id="KW-1185">Reference proteome</keyword>
<reference evidence="1" key="1">
    <citation type="submission" date="2020-09" db="EMBL/GenBank/DDBJ databases">
        <title>Genome-Enabled Discovery of Anthraquinone Biosynthesis in Senna tora.</title>
        <authorList>
            <person name="Kang S.-H."/>
            <person name="Pandey R.P."/>
            <person name="Lee C.-M."/>
            <person name="Sim J.-S."/>
            <person name="Jeong J.-T."/>
            <person name="Choi B.-S."/>
            <person name="Jung M."/>
            <person name="Ginzburg D."/>
            <person name="Zhao K."/>
            <person name="Won S.Y."/>
            <person name="Oh T.-J."/>
            <person name="Yu Y."/>
            <person name="Kim N.-H."/>
            <person name="Lee O.R."/>
            <person name="Lee T.-H."/>
            <person name="Bashyal P."/>
            <person name="Kim T.-S."/>
            <person name="Lee W.-H."/>
            <person name="Kawkins C."/>
            <person name="Kim C.-K."/>
            <person name="Kim J.S."/>
            <person name="Ahn B.O."/>
            <person name="Rhee S.Y."/>
            <person name="Sohng J.K."/>
        </authorList>
    </citation>
    <scope>NUCLEOTIDE SEQUENCE</scope>
    <source>
        <tissue evidence="1">Leaf</tissue>
    </source>
</reference>
<proteinExistence type="predicted"/>
<protein>
    <submittedName>
        <fullName evidence="1">Uncharacterized protein</fullName>
    </submittedName>
</protein>
<evidence type="ECO:0000313" key="1">
    <source>
        <dbReference type="EMBL" id="KAF7802823.1"/>
    </source>
</evidence>
<gene>
    <name evidence="1" type="ORF">G2W53_041934</name>
</gene>
<dbReference type="Proteomes" id="UP000634136">
    <property type="component" value="Unassembled WGS sequence"/>
</dbReference>
<dbReference type="EMBL" id="JAAIUW010000013">
    <property type="protein sequence ID" value="KAF7802823.1"/>
    <property type="molecule type" value="Genomic_DNA"/>
</dbReference>
<accession>A0A834SFH8</accession>